<evidence type="ECO:0000313" key="2">
    <source>
        <dbReference type="EMBL" id="CAI2189696.1"/>
    </source>
</evidence>
<comment type="caution">
    <text evidence="2">The sequence shown here is derived from an EMBL/GenBank/DDBJ whole genome shotgun (WGS) entry which is preliminary data.</text>
</comment>
<gene>
    <name evidence="2" type="ORF">FWILDA_LOCUS14208</name>
</gene>
<evidence type="ECO:0000313" key="3">
    <source>
        <dbReference type="Proteomes" id="UP001153678"/>
    </source>
</evidence>
<protein>
    <submittedName>
        <fullName evidence="2">9953_t:CDS:1</fullName>
    </submittedName>
</protein>
<organism evidence="2 3">
    <name type="scientific">Funneliformis geosporum</name>
    <dbReference type="NCBI Taxonomy" id="1117311"/>
    <lineage>
        <taxon>Eukaryota</taxon>
        <taxon>Fungi</taxon>
        <taxon>Fungi incertae sedis</taxon>
        <taxon>Mucoromycota</taxon>
        <taxon>Glomeromycotina</taxon>
        <taxon>Glomeromycetes</taxon>
        <taxon>Glomerales</taxon>
        <taxon>Glomeraceae</taxon>
        <taxon>Funneliformis</taxon>
    </lineage>
</organism>
<feature type="compositionally biased region" description="Basic and acidic residues" evidence="1">
    <location>
        <begin position="73"/>
        <end position="82"/>
    </location>
</feature>
<sequence length="230" mass="26937">MSTKLTPKHRRALEILLELGIKELLQERSRRAFNRTLLKKTLQTYIYRTSLEFPDNKNDVSSIKKGSAGTDRYNYDNERGKNDGSVSKLHSSKDPRTEELCSSFAFTRNTTIRITSKTVNIVLNFLNKYIGEMVEVKIRNYEEGQERLNPSARYDIMNAWHCCEILFSRPLSTNIRFPLQLLTHSHMDYIPQNFFKIELNLKHNSGVRLTQFKKMYTLLIALRHACDKNQ</sequence>
<proteinExistence type="predicted"/>
<dbReference type="AlphaFoldDB" id="A0A9W4WVE2"/>
<name>A0A9W4WVE2_9GLOM</name>
<feature type="region of interest" description="Disordered" evidence="1">
    <location>
        <begin position="58"/>
        <end position="94"/>
    </location>
</feature>
<feature type="non-terminal residue" evidence="2">
    <location>
        <position position="230"/>
    </location>
</feature>
<evidence type="ECO:0000256" key="1">
    <source>
        <dbReference type="SAM" id="MobiDB-lite"/>
    </source>
</evidence>
<keyword evidence="3" id="KW-1185">Reference proteome</keyword>
<reference evidence="2" key="1">
    <citation type="submission" date="2022-08" db="EMBL/GenBank/DDBJ databases">
        <authorList>
            <person name="Kallberg Y."/>
            <person name="Tangrot J."/>
            <person name="Rosling A."/>
        </authorList>
    </citation>
    <scope>NUCLEOTIDE SEQUENCE</scope>
    <source>
        <strain evidence="2">Wild A</strain>
    </source>
</reference>
<dbReference type="EMBL" id="CAMKVN010005986">
    <property type="protein sequence ID" value="CAI2189696.1"/>
    <property type="molecule type" value="Genomic_DNA"/>
</dbReference>
<dbReference type="Proteomes" id="UP001153678">
    <property type="component" value="Unassembled WGS sequence"/>
</dbReference>
<dbReference type="OrthoDB" id="2374440at2759"/>
<accession>A0A9W4WVE2</accession>